<dbReference type="InterPro" id="IPR000210">
    <property type="entry name" value="BTB/POZ_dom"/>
</dbReference>
<evidence type="ECO:0000313" key="3">
    <source>
        <dbReference type="EMBL" id="GES93504.1"/>
    </source>
</evidence>
<feature type="domain" description="TLDc" evidence="2">
    <location>
        <begin position="300"/>
        <end position="477"/>
    </location>
</feature>
<dbReference type="Pfam" id="PF00651">
    <property type="entry name" value="BTB"/>
    <property type="match status" value="1"/>
</dbReference>
<name>A0A8H3LUZ4_9GLOM</name>
<dbReference type="PROSITE" id="PS51886">
    <property type="entry name" value="TLDC"/>
    <property type="match status" value="1"/>
</dbReference>
<dbReference type="SMART" id="SM00225">
    <property type="entry name" value="BTB"/>
    <property type="match status" value="1"/>
</dbReference>
<dbReference type="OrthoDB" id="2369020at2759"/>
<dbReference type="GO" id="GO:0005737">
    <property type="term" value="C:cytoplasm"/>
    <property type="evidence" value="ECO:0007669"/>
    <property type="project" value="TreeGrafter"/>
</dbReference>
<dbReference type="AlphaFoldDB" id="A0A8H3LUZ4"/>
<feature type="domain" description="BTB" evidence="1">
    <location>
        <begin position="23"/>
        <end position="98"/>
    </location>
</feature>
<evidence type="ECO:0000259" key="1">
    <source>
        <dbReference type="PROSITE" id="PS50097"/>
    </source>
</evidence>
<dbReference type="PANTHER" id="PTHR46306:SF1">
    <property type="entry name" value="BTB_POZ DOMAIN-CONTAINING PROTEIN 9"/>
    <property type="match status" value="1"/>
</dbReference>
<sequence>MSTQFLSKLSQNYIELLDDDEYYDITIEIGEDPNVKIFRAHMSILCYRSSYLRRTLASNKNRNNKENILAHIKLSSISPEVFQIILKYIYGGILSLNELDTLGIFKLLLAADELLLQEVVDYLQKYFIENKSEWMEQHFELIHRTSFQSNSLLELQQFCTDFMANSPEKIFESFDFTSLSEKSLIQLIKRDDLQMKEIEVWEHLLKWGLAQNPTFLSDPNTWSDDDFKVMKNTLQHCLPLIRFFSLSSKDFLRKVRPYKKLLNHQLYEDLLNSHLDPDNEPANNILLPRNIKIDGIIDSKIVNNLNIITTISRRIEKLDIRNNFAHLKEPYKFKLLLRGSRDGFTPKKFHELCDGISHTITFIKVKGTEEILGGYNPIMWKTIIPDTHGMTKDSFIFSFKNNNVNDAIISNVLTKESAVYYNILNGPHFGSDIIIYSNKGESSDYNHIRCRKYYYERNIRNTEEKFFIEDYEVFQITRR</sequence>
<organism evidence="3 4">
    <name type="scientific">Rhizophagus clarus</name>
    <dbReference type="NCBI Taxonomy" id="94130"/>
    <lineage>
        <taxon>Eukaryota</taxon>
        <taxon>Fungi</taxon>
        <taxon>Fungi incertae sedis</taxon>
        <taxon>Mucoromycota</taxon>
        <taxon>Glomeromycotina</taxon>
        <taxon>Glomeromycetes</taxon>
        <taxon>Glomerales</taxon>
        <taxon>Glomeraceae</taxon>
        <taxon>Rhizophagus</taxon>
    </lineage>
</organism>
<dbReference type="PANTHER" id="PTHR46306">
    <property type="entry name" value="BTB/POZ DOMAIN-CONTAINING PROTEIN 9"/>
    <property type="match status" value="1"/>
</dbReference>
<dbReference type="CDD" id="cd18186">
    <property type="entry name" value="BTB_POZ_ZBTB_KLHL-like"/>
    <property type="match status" value="1"/>
</dbReference>
<proteinExistence type="predicted"/>
<evidence type="ECO:0000313" key="4">
    <source>
        <dbReference type="Proteomes" id="UP000615446"/>
    </source>
</evidence>
<dbReference type="Gene3D" id="3.30.710.10">
    <property type="entry name" value="Potassium Channel Kv1.1, Chain A"/>
    <property type="match status" value="1"/>
</dbReference>
<dbReference type="SUPFAM" id="SSF54695">
    <property type="entry name" value="POZ domain"/>
    <property type="match status" value="1"/>
</dbReference>
<evidence type="ECO:0000259" key="2">
    <source>
        <dbReference type="PROSITE" id="PS51886"/>
    </source>
</evidence>
<dbReference type="Pfam" id="PF07707">
    <property type="entry name" value="BACK"/>
    <property type="match status" value="1"/>
</dbReference>
<dbReference type="InterPro" id="IPR006571">
    <property type="entry name" value="TLDc_dom"/>
</dbReference>
<reference evidence="3" key="1">
    <citation type="submission" date="2019-10" db="EMBL/GenBank/DDBJ databases">
        <title>Conservation and host-specific expression of non-tandemly repeated heterogenous ribosome RNA gene in arbuscular mycorrhizal fungi.</title>
        <authorList>
            <person name="Maeda T."/>
            <person name="Kobayashi Y."/>
            <person name="Nakagawa T."/>
            <person name="Ezawa T."/>
            <person name="Yamaguchi K."/>
            <person name="Bino T."/>
            <person name="Nishimoto Y."/>
            <person name="Shigenobu S."/>
            <person name="Kawaguchi M."/>
        </authorList>
    </citation>
    <scope>NUCLEOTIDE SEQUENCE</scope>
    <source>
        <strain evidence="3">HR1</strain>
    </source>
</reference>
<dbReference type="InterPro" id="IPR011705">
    <property type="entry name" value="BACK"/>
</dbReference>
<evidence type="ECO:0008006" key="5">
    <source>
        <dbReference type="Google" id="ProtNLM"/>
    </source>
</evidence>
<dbReference type="Proteomes" id="UP000615446">
    <property type="component" value="Unassembled WGS sequence"/>
</dbReference>
<dbReference type="Pfam" id="PF07534">
    <property type="entry name" value="TLD"/>
    <property type="match status" value="1"/>
</dbReference>
<dbReference type="InterPro" id="IPR011333">
    <property type="entry name" value="SKP1/BTB/POZ_sf"/>
</dbReference>
<dbReference type="Gene3D" id="1.25.40.420">
    <property type="match status" value="1"/>
</dbReference>
<dbReference type="PROSITE" id="PS50097">
    <property type="entry name" value="BTB"/>
    <property type="match status" value="1"/>
</dbReference>
<dbReference type="InterPro" id="IPR052407">
    <property type="entry name" value="BTB_POZ_domain_cont_9"/>
</dbReference>
<gene>
    <name evidence="3" type="ORF">RCL2_002024700</name>
</gene>
<protein>
    <recommendedName>
        <fullName evidence="5">BTB domain-containing protein</fullName>
    </recommendedName>
</protein>
<comment type="caution">
    <text evidence="3">The sequence shown here is derived from an EMBL/GenBank/DDBJ whole genome shotgun (WGS) entry which is preliminary data.</text>
</comment>
<dbReference type="EMBL" id="BLAL01000228">
    <property type="protein sequence ID" value="GES93504.1"/>
    <property type="molecule type" value="Genomic_DNA"/>
</dbReference>
<accession>A0A8H3LUZ4</accession>